<organism evidence="1 2">
    <name type="scientific">Gelatiniphilus marinus</name>
    <dbReference type="NCBI Taxonomy" id="1759464"/>
    <lineage>
        <taxon>Bacteria</taxon>
        <taxon>Pseudomonadati</taxon>
        <taxon>Bacteroidota</taxon>
        <taxon>Flavobacteriia</taxon>
        <taxon>Flavobacteriales</taxon>
        <taxon>Flavobacteriaceae</taxon>
        <taxon>Gelatiniphilus</taxon>
    </lineage>
</organism>
<protein>
    <recommendedName>
        <fullName evidence="3">CHAT domain-containing protein</fullName>
    </recommendedName>
</protein>
<sequence length="199" mass="22754">MSQKNLLFVRITQDVLTNSANGLFSFVQHFNINIVAKDIQTVDELKELLKGNRYDYIYLAGHGDETCFTDNKDFNLSWSDIGNLICETNCLNPESIIMLYCCKGGMGSVVYTLMGMCDNIKYVCGAKQSVSSLDLTTAFTMFLYHYEHRKINPVIAAQKASFATDIRLECYDRGDVEMNPLFHQYYYCEECGKQIDEIE</sequence>
<name>A0ABW5JUY7_9FLAO</name>
<evidence type="ECO:0000313" key="2">
    <source>
        <dbReference type="Proteomes" id="UP001597441"/>
    </source>
</evidence>
<evidence type="ECO:0000313" key="1">
    <source>
        <dbReference type="EMBL" id="MFD2536549.1"/>
    </source>
</evidence>
<dbReference type="Proteomes" id="UP001597441">
    <property type="component" value="Unassembled WGS sequence"/>
</dbReference>
<dbReference type="RefSeq" id="WP_388021109.1">
    <property type="nucleotide sequence ID" value="NZ_JBHUDT010000004.1"/>
</dbReference>
<evidence type="ECO:0008006" key="3">
    <source>
        <dbReference type="Google" id="ProtNLM"/>
    </source>
</evidence>
<accession>A0ABW5JUY7</accession>
<dbReference type="EMBL" id="JBHULK010000010">
    <property type="protein sequence ID" value="MFD2536549.1"/>
    <property type="molecule type" value="Genomic_DNA"/>
</dbReference>
<comment type="caution">
    <text evidence="1">The sequence shown here is derived from an EMBL/GenBank/DDBJ whole genome shotgun (WGS) entry which is preliminary data.</text>
</comment>
<reference evidence="2" key="1">
    <citation type="journal article" date="2019" name="Int. J. Syst. Evol. Microbiol.">
        <title>The Global Catalogue of Microorganisms (GCM) 10K type strain sequencing project: providing services to taxonomists for standard genome sequencing and annotation.</title>
        <authorList>
            <consortium name="The Broad Institute Genomics Platform"/>
            <consortium name="The Broad Institute Genome Sequencing Center for Infectious Disease"/>
            <person name="Wu L."/>
            <person name="Ma J."/>
        </authorList>
    </citation>
    <scope>NUCLEOTIDE SEQUENCE [LARGE SCALE GENOMIC DNA]</scope>
    <source>
        <strain evidence="2">KCTC 42903</strain>
    </source>
</reference>
<keyword evidence="2" id="KW-1185">Reference proteome</keyword>
<gene>
    <name evidence="1" type="ORF">ACFSQS_15670</name>
</gene>
<proteinExistence type="predicted"/>